<sequence>MNVEILIVLVIVVMAAALIGTLMVGFSRGNREENPEYMKRTGKNWAKLTAIYAAVVLIVVLIFVAIWKS</sequence>
<evidence type="ECO:0000313" key="2">
    <source>
        <dbReference type="EMBL" id="MBB6692164.1"/>
    </source>
</evidence>
<reference evidence="2 3" key="1">
    <citation type="submission" date="2020-08" db="EMBL/GenBank/DDBJ databases">
        <title>Cohnella phylogeny.</title>
        <authorList>
            <person name="Dunlap C."/>
        </authorList>
    </citation>
    <scope>NUCLEOTIDE SEQUENCE [LARGE SCALE GENOMIC DNA]</scope>
    <source>
        <strain evidence="2 3">DSM 25239</strain>
    </source>
</reference>
<comment type="caution">
    <text evidence="2">The sequence shown here is derived from an EMBL/GenBank/DDBJ whole genome shotgun (WGS) entry which is preliminary data.</text>
</comment>
<evidence type="ECO:0000313" key="3">
    <source>
        <dbReference type="Proteomes" id="UP000553776"/>
    </source>
</evidence>
<dbReference type="AlphaFoldDB" id="A0A841U2H3"/>
<accession>A0A841U2H3</accession>
<feature type="transmembrane region" description="Helical" evidence="1">
    <location>
        <begin position="48"/>
        <end position="67"/>
    </location>
</feature>
<dbReference type="RefSeq" id="WP_185136158.1">
    <property type="nucleotide sequence ID" value="NZ_BORM01000006.1"/>
</dbReference>
<keyword evidence="1" id="KW-0812">Transmembrane</keyword>
<evidence type="ECO:0000256" key="1">
    <source>
        <dbReference type="SAM" id="Phobius"/>
    </source>
</evidence>
<dbReference type="Proteomes" id="UP000553776">
    <property type="component" value="Unassembled WGS sequence"/>
</dbReference>
<feature type="transmembrane region" description="Helical" evidence="1">
    <location>
        <begin position="6"/>
        <end position="27"/>
    </location>
</feature>
<keyword evidence="1" id="KW-0472">Membrane</keyword>
<organism evidence="2 3">
    <name type="scientific">Cohnella xylanilytica</name>
    <dbReference type="NCBI Taxonomy" id="557555"/>
    <lineage>
        <taxon>Bacteria</taxon>
        <taxon>Bacillati</taxon>
        <taxon>Bacillota</taxon>
        <taxon>Bacilli</taxon>
        <taxon>Bacillales</taxon>
        <taxon>Paenibacillaceae</taxon>
        <taxon>Cohnella</taxon>
    </lineage>
</organism>
<gene>
    <name evidence="2" type="ORF">H7B90_12205</name>
</gene>
<name>A0A841U2H3_9BACL</name>
<protein>
    <recommendedName>
        <fullName evidence="4">Protein-export membrane protein SecG</fullName>
    </recommendedName>
</protein>
<dbReference type="EMBL" id="JACJVR010000049">
    <property type="protein sequence ID" value="MBB6692164.1"/>
    <property type="molecule type" value="Genomic_DNA"/>
</dbReference>
<evidence type="ECO:0008006" key="4">
    <source>
        <dbReference type="Google" id="ProtNLM"/>
    </source>
</evidence>
<proteinExistence type="predicted"/>
<keyword evidence="1" id="KW-1133">Transmembrane helix</keyword>
<keyword evidence="3" id="KW-1185">Reference proteome</keyword>